<dbReference type="InterPro" id="IPR039329">
    <property type="entry name" value="SIAE"/>
</dbReference>
<dbReference type="Pfam" id="PF03629">
    <property type="entry name" value="SASA"/>
    <property type="match status" value="2"/>
</dbReference>
<dbReference type="AlphaFoldDB" id="A0A841HRL7"/>
<keyword evidence="5" id="KW-1185">Reference proteome</keyword>
<evidence type="ECO:0000259" key="3">
    <source>
        <dbReference type="Pfam" id="PF03629"/>
    </source>
</evidence>
<dbReference type="PANTHER" id="PTHR22901:SF0">
    <property type="entry name" value="SIALATE O-ACETYLESTERASE"/>
    <property type="match status" value="1"/>
</dbReference>
<name>A0A841HRL7_9GAMM</name>
<comment type="caution">
    <text evidence="4">The sequence shown here is derived from an EMBL/GenBank/DDBJ whole genome shotgun (WGS) entry which is preliminary data.</text>
</comment>
<dbReference type="InterPro" id="IPR005181">
    <property type="entry name" value="SASA"/>
</dbReference>
<keyword evidence="2" id="KW-0732">Signal</keyword>
<feature type="domain" description="Sialate O-acetylesterase" evidence="3">
    <location>
        <begin position="112"/>
        <end position="216"/>
    </location>
</feature>
<dbReference type="InterPro" id="IPR008979">
    <property type="entry name" value="Galactose-bd-like_sf"/>
</dbReference>
<proteinExistence type="predicted"/>
<dbReference type="EMBL" id="JACHHZ010000004">
    <property type="protein sequence ID" value="MBB6094672.1"/>
    <property type="molecule type" value="Genomic_DNA"/>
</dbReference>
<keyword evidence="1 4" id="KW-0378">Hydrolase</keyword>
<protein>
    <submittedName>
        <fullName evidence="4">Sialate O-acetylesterase</fullName>
        <ecNumber evidence="4">3.1.1.53</ecNumber>
    </submittedName>
</protein>
<dbReference type="SUPFAM" id="SSF49785">
    <property type="entry name" value="Galactose-binding domain-like"/>
    <property type="match status" value="1"/>
</dbReference>
<dbReference type="Gene3D" id="2.60.40.10">
    <property type="entry name" value="Immunoglobulins"/>
    <property type="match status" value="1"/>
</dbReference>
<evidence type="ECO:0000313" key="4">
    <source>
        <dbReference type="EMBL" id="MBB6094672.1"/>
    </source>
</evidence>
<dbReference type="InterPro" id="IPR013783">
    <property type="entry name" value="Ig-like_fold"/>
</dbReference>
<dbReference type="Proteomes" id="UP000588068">
    <property type="component" value="Unassembled WGS sequence"/>
</dbReference>
<dbReference type="GO" id="GO:0001681">
    <property type="term" value="F:sialate O-acetylesterase activity"/>
    <property type="evidence" value="ECO:0007669"/>
    <property type="project" value="UniProtKB-EC"/>
</dbReference>
<feature type="signal peptide" evidence="2">
    <location>
        <begin position="1"/>
        <end position="28"/>
    </location>
</feature>
<gene>
    <name evidence="4" type="ORF">HNQ60_003559</name>
</gene>
<dbReference type="InterPro" id="IPR036514">
    <property type="entry name" value="SGNH_hydro_sf"/>
</dbReference>
<accession>A0A841HRL7</accession>
<dbReference type="GO" id="GO:0005975">
    <property type="term" value="P:carbohydrate metabolic process"/>
    <property type="evidence" value="ECO:0007669"/>
    <property type="project" value="TreeGrafter"/>
</dbReference>
<dbReference type="EC" id="3.1.1.53" evidence="4"/>
<organism evidence="4 5">
    <name type="scientific">Povalibacter uvarum</name>
    <dbReference type="NCBI Taxonomy" id="732238"/>
    <lineage>
        <taxon>Bacteria</taxon>
        <taxon>Pseudomonadati</taxon>
        <taxon>Pseudomonadota</taxon>
        <taxon>Gammaproteobacteria</taxon>
        <taxon>Steroidobacterales</taxon>
        <taxon>Steroidobacteraceae</taxon>
        <taxon>Povalibacter</taxon>
    </lineage>
</organism>
<evidence type="ECO:0000256" key="2">
    <source>
        <dbReference type="SAM" id="SignalP"/>
    </source>
</evidence>
<dbReference type="PANTHER" id="PTHR22901">
    <property type="entry name" value="SIALATE O-ACETYLESTERASE"/>
    <property type="match status" value="1"/>
</dbReference>
<dbReference type="Gene3D" id="3.40.50.1110">
    <property type="entry name" value="SGNH hydrolase"/>
    <property type="match status" value="2"/>
</dbReference>
<feature type="domain" description="Sialate O-acetylesterase" evidence="3">
    <location>
        <begin position="437"/>
        <end position="559"/>
    </location>
</feature>
<evidence type="ECO:0000256" key="1">
    <source>
        <dbReference type="ARBA" id="ARBA00022801"/>
    </source>
</evidence>
<feature type="chain" id="PRO_5032625248" evidence="2">
    <location>
        <begin position="29"/>
        <end position="674"/>
    </location>
</feature>
<sequence length="674" mass="72917">MRRVITEIRRSRASMALVAVLAASNAWAGPLLHPVFQDHAVLQRDQSVSIWGTAAANDSVTISLGAHTATARADDSGNWKASLPAMPAGGPFNLTASASSGSTQTVSDVLVGDVWLCSGQSNMVLPVHRALDSRSEIAGSANDAIRMLTVDLANAVHPRTQFAAPAQWRIAGPDTVAEFSATCFYFARELQKTAKVPMGLITSAWGGSKIEAWMSAQGLRDAGGYDVALDVLSIRRTDVDAAAKRWGAEWEGWWHRQPATRNTVDPWATKMTASQWRTARAGLGHWENWGVPELQRYNGALWYRTTASVSAQQAKQRARLVIGGVDEADQTWVNGRAVGNDMGFSDAAANDKFSKLPRGPRAYYLNAGTLRAGENVVVISVLDTYANGGLYGAASQRAIQFEDGSAVALDREWFYQLPPRGAQTPPRAPWEATAGVTTIYNAMIAPIANYSIRGVAWYQGESNTDEAGRYQSLLGHFMTDWRRVFATPDLPFLIVQLANFGTPPTMPGESNWAALREAQRQAVAADKHAGLAIAIDIGDRYDIHPANKQEVGRRLARAARRLVYGETIAASGPIPVEVAREGDRAIIRFGDVDRRLISYGTDHPIGFELCGSEAGTCRFAEATLDGSRVTLRTEAPATRVRYCWADSPVCTLYDESGLPAGPFELSIGSSSPSH</sequence>
<dbReference type="SUPFAM" id="SSF52266">
    <property type="entry name" value="SGNH hydrolase"/>
    <property type="match status" value="1"/>
</dbReference>
<reference evidence="4 5" key="1">
    <citation type="submission" date="2020-08" db="EMBL/GenBank/DDBJ databases">
        <title>Genomic Encyclopedia of Type Strains, Phase IV (KMG-IV): sequencing the most valuable type-strain genomes for metagenomic binning, comparative biology and taxonomic classification.</title>
        <authorList>
            <person name="Goeker M."/>
        </authorList>
    </citation>
    <scope>NUCLEOTIDE SEQUENCE [LARGE SCALE GENOMIC DNA]</scope>
    <source>
        <strain evidence="4 5">DSM 26723</strain>
    </source>
</reference>
<evidence type="ECO:0000313" key="5">
    <source>
        <dbReference type="Proteomes" id="UP000588068"/>
    </source>
</evidence>